<comment type="caution">
    <text evidence="2">The sequence shown here is derived from an EMBL/GenBank/DDBJ whole genome shotgun (WGS) entry which is preliminary data.</text>
</comment>
<feature type="region of interest" description="Disordered" evidence="1">
    <location>
        <begin position="151"/>
        <end position="329"/>
    </location>
</feature>
<feature type="compositionally biased region" description="Low complexity" evidence="1">
    <location>
        <begin position="309"/>
        <end position="322"/>
    </location>
</feature>
<dbReference type="EMBL" id="SFCI01003176">
    <property type="protein sequence ID" value="TFY73201.1"/>
    <property type="molecule type" value="Genomic_DNA"/>
</dbReference>
<reference evidence="2 3" key="1">
    <citation type="submission" date="2019-02" db="EMBL/GenBank/DDBJ databases">
        <title>Genome sequencing of the rare red list fungi Hericium alpestre (H. flagellum).</title>
        <authorList>
            <person name="Buettner E."/>
            <person name="Kellner H."/>
        </authorList>
    </citation>
    <scope>NUCLEOTIDE SEQUENCE [LARGE SCALE GENOMIC DNA]</scope>
    <source>
        <strain evidence="2 3">DSM 108284</strain>
    </source>
</reference>
<feature type="non-terminal residue" evidence="2">
    <location>
        <position position="1"/>
    </location>
</feature>
<evidence type="ECO:0000313" key="3">
    <source>
        <dbReference type="Proteomes" id="UP000298061"/>
    </source>
</evidence>
<dbReference type="OrthoDB" id="2402960at2759"/>
<evidence type="ECO:0000313" key="2">
    <source>
        <dbReference type="EMBL" id="TFY73201.1"/>
    </source>
</evidence>
<protein>
    <submittedName>
        <fullName evidence="2">Uncharacterized protein</fullName>
    </submittedName>
</protein>
<gene>
    <name evidence="2" type="ORF">EWM64_g10811</name>
</gene>
<dbReference type="STRING" id="135208.A0A4Y9ZHA3"/>
<sequence>SHASTTPDSVTGLMAKDREGEVEDARAAKNRQVLTTLALLQAFHRNTAFLLARLRAYLPPPSAAEDVIVLASKDLATFELGPLSSMDARFVEWLALEYGGGAVATVRKNWKDLFGLLLGPSTTDLRLAMAAPTETVVNTLGLELEQISVSNKADTPSAAPAEPPKDAQAGPAAEPEQPSASIKGQDKADTNEEAPVLKEKEKRKPYVNHERVNTGGTPRDKLTDAELAERMTRIREQNAKIKQRRADVQADEEAFKKTQAKDRERQANLRKLQENINQTREQNARRKMEKMQSREWDSGKKDAGKKPARAPAAPSEAQANAKTEAKSSS</sequence>
<dbReference type="Proteomes" id="UP000298061">
    <property type="component" value="Unassembled WGS sequence"/>
</dbReference>
<name>A0A4Y9ZHA3_9AGAM</name>
<keyword evidence="3" id="KW-1185">Reference proteome</keyword>
<dbReference type="AlphaFoldDB" id="A0A4Y9ZHA3"/>
<proteinExistence type="predicted"/>
<accession>A0A4Y9ZHA3</accession>
<feature type="compositionally biased region" description="Basic and acidic residues" evidence="1">
    <location>
        <begin position="282"/>
        <end position="305"/>
    </location>
</feature>
<evidence type="ECO:0000256" key="1">
    <source>
        <dbReference type="SAM" id="MobiDB-lite"/>
    </source>
</evidence>
<feature type="compositionally biased region" description="Low complexity" evidence="1">
    <location>
        <begin position="167"/>
        <end position="181"/>
    </location>
</feature>
<organism evidence="2 3">
    <name type="scientific">Hericium alpestre</name>
    <dbReference type="NCBI Taxonomy" id="135208"/>
    <lineage>
        <taxon>Eukaryota</taxon>
        <taxon>Fungi</taxon>
        <taxon>Dikarya</taxon>
        <taxon>Basidiomycota</taxon>
        <taxon>Agaricomycotina</taxon>
        <taxon>Agaricomycetes</taxon>
        <taxon>Russulales</taxon>
        <taxon>Hericiaceae</taxon>
        <taxon>Hericium</taxon>
    </lineage>
</organism>
<feature type="compositionally biased region" description="Basic and acidic residues" evidence="1">
    <location>
        <begin position="184"/>
        <end position="273"/>
    </location>
</feature>